<dbReference type="Pfam" id="PF20434">
    <property type="entry name" value="BD-FAE"/>
    <property type="match status" value="1"/>
</dbReference>
<evidence type="ECO:0000259" key="3">
    <source>
        <dbReference type="Pfam" id="PF20434"/>
    </source>
</evidence>
<dbReference type="PANTHER" id="PTHR48081:SF33">
    <property type="entry name" value="KYNURENINE FORMAMIDASE"/>
    <property type="match status" value="1"/>
</dbReference>
<reference evidence="4" key="2">
    <citation type="journal article" date="2022" name="Microbiol. Resour. Announc.">
        <title>Whole-Genome Sequence of Entomortierella parvispora E1425, a Mucoromycotan Fungus Associated with Burkholderiaceae-Related Endosymbiotic Bacteria.</title>
        <authorList>
            <person name="Herlambang A."/>
            <person name="Guo Y."/>
            <person name="Takashima Y."/>
            <person name="Narisawa K."/>
            <person name="Ohta H."/>
            <person name="Nishizawa T."/>
        </authorList>
    </citation>
    <scope>NUCLEOTIDE SEQUENCE</scope>
    <source>
        <strain evidence="4">E1425</strain>
    </source>
</reference>
<dbReference type="InterPro" id="IPR002168">
    <property type="entry name" value="Lipase_GDXG_HIS_AS"/>
</dbReference>
<keyword evidence="5" id="KW-1185">Reference proteome</keyword>
<sequence>MSSSSKTVDSDIVYAPISNWEKHTLDIYYPSRHYDDEVSGHWARSIIVFVHGGAWRTGDKSGFVQLAKDLAESTGDVVAVVNYTLSIAAVKDDPTSVPTKAQHPKHVNDVAAALAFLYTRGLDTGDYNPESMFLVGHSAGGQITGLLALRPDIYLHPAEFAAKLPRGTLHGSIKGVIGVEGIYDVGKLLKTWPSYRDFVIQGFGQNPEALVKGSPQGQQVPASEDEAPFVLPSYAVIHSNQDELVDPPQAHDYVAHLRAVAGAGKEDRVSIEFGDWGSHDDMLQTAQFPRTVTTFLDGWKKRK</sequence>
<dbReference type="SUPFAM" id="SSF53474">
    <property type="entry name" value="alpha/beta-Hydrolases"/>
    <property type="match status" value="1"/>
</dbReference>
<dbReference type="Proteomes" id="UP000827284">
    <property type="component" value="Unassembled WGS sequence"/>
</dbReference>
<dbReference type="InterPro" id="IPR050300">
    <property type="entry name" value="GDXG_lipolytic_enzyme"/>
</dbReference>
<dbReference type="AlphaFoldDB" id="A0A9P3M0C9"/>
<dbReference type="InterPro" id="IPR049492">
    <property type="entry name" value="BD-FAE-like_dom"/>
</dbReference>
<organism evidence="4 5">
    <name type="scientific">Entomortierella parvispora</name>
    <dbReference type="NCBI Taxonomy" id="205924"/>
    <lineage>
        <taxon>Eukaryota</taxon>
        <taxon>Fungi</taxon>
        <taxon>Fungi incertae sedis</taxon>
        <taxon>Mucoromycota</taxon>
        <taxon>Mortierellomycotina</taxon>
        <taxon>Mortierellomycetes</taxon>
        <taxon>Mortierellales</taxon>
        <taxon>Mortierellaceae</taxon>
        <taxon>Entomortierella</taxon>
    </lineage>
</organism>
<feature type="domain" description="BD-FAE-like" evidence="3">
    <location>
        <begin position="25"/>
        <end position="254"/>
    </location>
</feature>
<gene>
    <name evidence="4" type="ORF">EMPS_09406</name>
</gene>
<name>A0A9P3M0C9_9FUNG</name>
<dbReference type="GO" id="GO:0004061">
    <property type="term" value="F:arylformamidase activity"/>
    <property type="evidence" value="ECO:0007669"/>
    <property type="project" value="TreeGrafter"/>
</dbReference>
<evidence type="ECO:0000256" key="2">
    <source>
        <dbReference type="ARBA" id="ARBA00022801"/>
    </source>
</evidence>
<dbReference type="EMBL" id="BQFW01000013">
    <property type="protein sequence ID" value="GJJ77047.1"/>
    <property type="molecule type" value="Genomic_DNA"/>
</dbReference>
<proteinExistence type="inferred from homology"/>
<dbReference type="PANTHER" id="PTHR48081">
    <property type="entry name" value="AB HYDROLASE SUPERFAMILY PROTEIN C4A8.06C"/>
    <property type="match status" value="1"/>
</dbReference>
<dbReference type="PROSITE" id="PS01173">
    <property type="entry name" value="LIPASE_GDXG_HIS"/>
    <property type="match status" value="1"/>
</dbReference>
<reference evidence="4" key="1">
    <citation type="submission" date="2021-11" db="EMBL/GenBank/DDBJ databases">
        <authorList>
            <person name="Herlambang A."/>
            <person name="Guo Y."/>
            <person name="Takashima Y."/>
            <person name="Nishizawa T."/>
        </authorList>
    </citation>
    <scope>NUCLEOTIDE SEQUENCE</scope>
    <source>
        <strain evidence="4">E1425</strain>
    </source>
</reference>
<dbReference type="InterPro" id="IPR029058">
    <property type="entry name" value="AB_hydrolase_fold"/>
</dbReference>
<comment type="similarity">
    <text evidence="1">Belongs to the 'GDXG' lipolytic enzyme family.</text>
</comment>
<protein>
    <submittedName>
        <fullName evidence="4">Kynurenine formamidase</fullName>
    </submittedName>
</protein>
<evidence type="ECO:0000313" key="4">
    <source>
        <dbReference type="EMBL" id="GJJ77047.1"/>
    </source>
</evidence>
<evidence type="ECO:0000313" key="5">
    <source>
        <dbReference type="Proteomes" id="UP000827284"/>
    </source>
</evidence>
<evidence type="ECO:0000256" key="1">
    <source>
        <dbReference type="ARBA" id="ARBA00010515"/>
    </source>
</evidence>
<dbReference type="OrthoDB" id="6495301at2759"/>
<keyword evidence="2" id="KW-0378">Hydrolase</keyword>
<accession>A0A9P3M0C9</accession>
<dbReference type="Gene3D" id="3.40.50.1820">
    <property type="entry name" value="alpha/beta hydrolase"/>
    <property type="match status" value="1"/>
</dbReference>
<comment type="caution">
    <text evidence="4">The sequence shown here is derived from an EMBL/GenBank/DDBJ whole genome shotgun (WGS) entry which is preliminary data.</text>
</comment>